<dbReference type="KEGG" id="fcy:FRACYDRAFT_259648"/>
<dbReference type="InParanoid" id="A0A1E7FRG7"/>
<accession>A0A1E7FRG7</accession>
<dbReference type="EMBL" id="KV784354">
    <property type="protein sequence ID" value="OEU20714.1"/>
    <property type="molecule type" value="Genomic_DNA"/>
</dbReference>
<name>A0A1E7FRG7_9STRA</name>
<dbReference type="OrthoDB" id="7344096at2759"/>
<sequence length="421" mass="47276">MDKKRIECQKKDLSLLSTPSGAAVGEIMRGDDVRMRERDADLLESMHYAASQVSQYSPDGTPILRPKDRSLRMEDVPVMTLPMASTTEILMHHGEINGSNVKYDDVLSSNRYFDSNGSLIQEGGMISGSRQLTSSSCLLQQHQEQSSYRRDTNSENHQTKSSTSQQQIDEKQFNNRDRIRRLLSGEIRSNPRKEKNDNAIDSKRDSASLNKQLSLWITPGEEINDPQQIQEGDNTLSSSISVAQDDLVAKTEQEGMALLPSDLMVEATNVTPKKVESTVSINFLIADQYETPLSKRAITNSLTFEHRRKARPMWPFEQHSDIEFGSMNHLSDGIDDFKKKAVKLGKDNNSGECKKNKGKDKEEKKMKKVDSLHLEIAVDVACFLAHKADFIGNGIFDKIHKIRKADVTSVMEALSLINGDD</sequence>
<organism evidence="2 3">
    <name type="scientific">Fragilariopsis cylindrus CCMP1102</name>
    <dbReference type="NCBI Taxonomy" id="635003"/>
    <lineage>
        <taxon>Eukaryota</taxon>
        <taxon>Sar</taxon>
        <taxon>Stramenopiles</taxon>
        <taxon>Ochrophyta</taxon>
        <taxon>Bacillariophyta</taxon>
        <taxon>Bacillariophyceae</taxon>
        <taxon>Bacillariophycidae</taxon>
        <taxon>Bacillariales</taxon>
        <taxon>Bacillariaceae</taxon>
        <taxon>Fragilariopsis</taxon>
    </lineage>
</organism>
<dbReference type="AlphaFoldDB" id="A0A1E7FRG7"/>
<feature type="compositionally biased region" description="Basic and acidic residues" evidence="1">
    <location>
        <begin position="147"/>
        <end position="158"/>
    </location>
</feature>
<dbReference type="Proteomes" id="UP000095751">
    <property type="component" value="Unassembled WGS sequence"/>
</dbReference>
<feature type="region of interest" description="Disordered" evidence="1">
    <location>
        <begin position="137"/>
        <end position="206"/>
    </location>
</feature>
<reference evidence="2 3" key="1">
    <citation type="submission" date="2016-09" db="EMBL/GenBank/DDBJ databases">
        <title>Extensive genetic diversity and differential bi-allelic expression allows diatom success in the polar Southern Ocean.</title>
        <authorList>
            <consortium name="DOE Joint Genome Institute"/>
            <person name="Mock T."/>
            <person name="Otillar R.P."/>
            <person name="Strauss J."/>
            <person name="Dupont C."/>
            <person name="Frickenhaus S."/>
            <person name="Maumus F."/>
            <person name="Mcmullan M."/>
            <person name="Sanges R."/>
            <person name="Schmutz J."/>
            <person name="Toseland A."/>
            <person name="Valas R."/>
            <person name="Veluchamy A."/>
            <person name="Ward B.J."/>
            <person name="Allen A."/>
            <person name="Barry K."/>
            <person name="Falciatore A."/>
            <person name="Ferrante M."/>
            <person name="Fortunato A.E."/>
            <person name="Gloeckner G."/>
            <person name="Gruber A."/>
            <person name="Hipkin R."/>
            <person name="Janech M."/>
            <person name="Kroth P."/>
            <person name="Leese F."/>
            <person name="Lindquist E."/>
            <person name="Lyon B.R."/>
            <person name="Martin J."/>
            <person name="Mayer C."/>
            <person name="Parker M."/>
            <person name="Quesneville H."/>
            <person name="Raymond J."/>
            <person name="Uhlig C."/>
            <person name="Valentin K.U."/>
            <person name="Worden A.Z."/>
            <person name="Armbrust E.V."/>
            <person name="Bowler C."/>
            <person name="Green B."/>
            <person name="Moulton V."/>
            <person name="Van Oosterhout C."/>
            <person name="Grigoriev I."/>
        </authorList>
    </citation>
    <scope>NUCLEOTIDE SEQUENCE [LARGE SCALE GENOMIC DNA]</scope>
    <source>
        <strain evidence="2 3">CCMP1102</strain>
    </source>
</reference>
<protein>
    <submittedName>
        <fullName evidence="2">Uncharacterized protein</fullName>
    </submittedName>
</protein>
<feature type="compositionally biased region" description="Polar residues" evidence="1">
    <location>
        <begin position="137"/>
        <end position="146"/>
    </location>
</feature>
<feature type="compositionally biased region" description="Basic and acidic residues" evidence="1">
    <location>
        <begin position="189"/>
        <end position="206"/>
    </location>
</feature>
<evidence type="ECO:0000313" key="3">
    <source>
        <dbReference type="Proteomes" id="UP000095751"/>
    </source>
</evidence>
<evidence type="ECO:0000313" key="2">
    <source>
        <dbReference type="EMBL" id="OEU20714.1"/>
    </source>
</evidence>
<proteinExistence type="predicted"/>
<keyword evidence="3" id="KW-1185">Reference proteome</keyword>
<feature type="compositionally biased region" description="Basic and acidic residues" evidence="1">
    <location>
        <begin position="168"/>
        <end position="177"/>
    </location>
</feature>
<gene>
    <name evidence="2" type="ORF">FRACYDRAFT_259648</name>
</gene>
<evidence type="ECO:0000256" key="1">
    <source>
        <dbReference type="SAM" id="MobiDB-lite"/>
    </source>
</evidence>